<feature type="transmembrane region" description="Helical" evidence="3">
    <location>
        <begin position="442"/>
        <end position="463"/>
    </location>
</feature>
<dbReference type="PANTHER" id="PTHR41259:SF1">
    <property type="entry name" value="DOUBLE-STRAND BREAK REPAIR RAD50 ATPASE, PUTATIVE-RELATED"/>
    <property type="match status" value="1"/>
</dbReference>
<reference evidence="6" key="1">
    <citation type="submission" date="2017-04" db="EMBL/GenBank/DDBJ databases">
        <authorList>
            <person name="Varghese N."/>
            <person name="Submissions S."/>
        </authorList>
    </citation>
    <scope>NUCLEOTIDE SEQUENCE [LARGE SCALE GENOMIC DNA]</scope>
    <source>
        <strain evidence="6">DSM 21500</strain>
    </source>
</reference>
<keyword evidence="3" id="KW-0812">Transmembrane</keyword>
<dbReference type="AlphaFoldDB" id="A0A1W1YI67"/>
<evidence type="ECO:0000313" key="6">
    <source>
        <dbReference type="Proteomes" id="UP000243884"/>
    </source>
</evidence>
<feature type="compositionally biased region" description="Acidic residues" evidence="2">
    <location>
        <begin position="370"/>
        <end position="382"/>
    </location>
</feature>
<dbReference type="InterPro" id="IPR038734">
    <property type="entry name" value="YhaN_AAA"/>
</dbReference>
<dbReference type="Gene3D" id="3.40.50.300">
    <property type="entry name" value="P-loop containing nucleotide triphosphate hydrolases"/>
    <property type="match status" value="2"/>
</dbReference>
<evidence type="ECO:0000256" key="3">
    <source>
        <dbReference type="SAM" id="Phobius"/>
    </source>
</evidence>
<dbReference type="PANTHER" id="PTHR41259">
    <property type="entry name" value="DOUBLE-STRAND BREAK REPAIR RAD50 ATPASE, PUTATIVE-RELATED"/>
    <property type="match status" value="1"/>
</dbReference>
<dbReference type="RefSeq" id="WP_084098552.1">
    <property type="nucleotide sequence ID" value="NZ_FWXK01000003.1"/>
</dbReference>
<dbReference type="InterPro" id="IPR027417">
    <property type="entry name" value="P-loop_NTPase"/>
</dbReference>
<dbReference type="STRING" id="371602.SAMN04487984_0694"/>
<protein>
    <submittedName>
        <fullName evidence="5">Uncharacterized protein YhaN</fullName>
    </submittedName>
</protein>
<dbReference type="EMBL" id="FWXK01000003">
    <property type="protein sequence ID" value="SMC35859.1"/>
    <property type="molecule type" value="Genomic_DNA"/>
</dbReference>
<keyword evidence="3" id="KW-0472">Membrane</keyword>
<accession>A0A1W1YI67</accession>
<feature type="domain" description="YhaN AAA" evidence="4">
    <location>
        <begin position="1"/>
        <end position="207"/>
    </location>
</feature>
<dbReference type="Proteomes" id="UP000243884">
    <property type="component" value="Unassembled WGS sequence"/>
</dbReference>
<evidence type="ECO:0000259" key="4">
    <source>
        <dbReference type="Pfam" id="PF13514"/>
    </source>
</evidence>
<evidence type="ECO:0000256" key="1">
    <source>
        <dbReference type="SAM" id="Coils"/>
    </source>
</evidence>
<feature type="region of interest" description="Disordered" evidence="2">
    <location>
        <begin position="290"/>
        <end position="313"/>
    </location>
</feature>
<keyword evidence="1" id="KW-0175">Coiled coil</keyword>
<feature type="coiled-coil region" evidence="1">
    <location>
        <begin position="488"/>
        <end position="585"/>
    </location>
</feature>
<organism evidence="5 6">
    <name type="scientific">Aerococcus suis</name>
    <dbReference type="NCBI Taxonomy" id="371602"/>
    <lineage>
        <taxon>Bacteria</taxon>
        <taxon>Bacillati</taxon>
        <taxon>Bacillota</taxon>
        <taxon>Bacilli</taxon>
        <taxon>Lactobacillales</taxon>
        <taxon>Aerococcaceae</taxon>
        <taxon>Aerococcus</taxon>
    </lineage>
</organism>
<dbReference type="OrthoDB" id="9764467at2"/>
<sequence>MKITKIEIFGYGHWIDKTVHLQPQLNVISGRNGSGKSTLMSFVLSVLFGFPNLRRKHQRDYDINPENHFGGRLYLTETKYGDVMIERTRKNGKQLLYMKRDNDKDRVQVNDFSDLLNGLSKADYLNYFGFSEADLMDFVWESEEDFAKSLVSLGVSGRQVLSKITPNLQSEAEKIYKPNGKNPVLNQQLDRLAHNNQQINDAKQDEDQYYEYEHQQAEDIDALDALRHEHEMASSEEIQLELAHGQENSLNEYISLDQELQGFDFAENNSEVIQKWRQVSDRIQRLNDERQELQPKTVTNQVDKQSQANEMSQGTEAGVNWISAHPENLDVMYAQSKAYRNHLNQNADVSEELVKKRYEKDQLLKRLGADNDEELPNELPDDEREKWQKEYRKIQNRQALLENESGPYSEDKQALNDLNDEEKQLRKEYNELRASGAPGMSWVVYLGIVFGILGIIILIVALAASGNGLIPVAIAGIALGIIFALIGMSLTQKNKKEYRNDLKAYELDFIDIKDERQQLENAISVAPRPENNDVEAEYQTFEKQLDELAQQYGATESINSKVWLEDNYVTQIDQLNKEISQMELLLDNDSFTDSAKDQWEDYKATLSDNHLSEAAIYHQFENDYLAWREARANKTYQDFAAQESKEKIDRIDEQIKQLEERQRQILEDYDVQNADELEAKADKQQQMLEKQKRFTILANHLDLSLLSYIEADESVDEQLMEKRDEIKALNEEIAMRTDRLSQSRSEMKRLANAGQLEELSAQDEALASEALNAAVEWAARKVAIQVFEEATMGETGDANSLVMGQAVRYIHDLTDGRFDKLQYTDSGMTIHTSDDKWLPVEQLSRGEKALMFIALRFAFLNAQLGQIQLPIFIDEAFAHLDDGHLENVYRFLADRGVDNQIILLTTDQPNMDGLAHVAKQEI</sequence>
<dbReference type="SUPFAM" id="SSF52540">
    <property type="entry name" value="P-loop containing nucleoside triphosphate hydrolases"/>
    <property type="match status" value="2"/>
</dbReference>
<proteinExistence type="predicted"/>
<feature type="region of interest" description="Disordered" evidence="2">
    <location>
        <begin position="365"/>
        <end position="384"/>
    </location>
</feature>
<gene>
    <name evidence="5" type="ORF">SAMN04487984_0694</name>
</gene>
<keyword evidence="3" id="KW-1133">Transmembrane helix</keyword>
<evidence type="ECO:0000313" key="5">
    <source>
        <dbReference type="EMBL" id="SMC35859.1"/>
    </source>
</evidence>
<feature type="coiled-coil region" evidence="1">
    <location>
        <begin position="384"/>
        <end position="435"/>
    </location>
</feature>
<feature type="transmembrane region" description="Helical" evidence="3">
    <location>
        <begin position="469"/>
        <end position="490"/>
    </location>
</feature>
<dbReference type="Pfam" id="PF13514">
    <property type="entry name" value="AAA_27"/>
    <property type="match status" value="1"/>
</dbReference>
<keyword evidence="6" id="KW-1185">Reference proteome</keyword>
<feature type="coiled-coil region" evidence="1">
    <location>
        <begin position="641"/>
        <end position="739"/>
    </location>
</feature>
<evidence type="ECO:0000256" key="2">
    <source>
        <dbReference type="SAM" id="MobiDB-lite"/>
    </source>
</evidence>
<name>A0A1W1YI67_9LACT</name>
<feature type="compositionally biased region" description="Polar residues" evidence="2">
    <location>
        <begin position="294"/>
        <end position="313"/>
    </location>
</feature>